<evidence type="ECO:0000313" key="2">
    <source>
        <dbReference type="EMBL" id="SHM58984.1"/>
    </source>
</evidence>
<feature type="domain" description="DUF2314" evidence="1">
    <location>
        <begin position="55"/>
        <end position="158"/>
    </location>
</feature>
<evidence type="ECO:0000259" key="1">
    <source>
        <dbReference type="Pfam" id="PF10077"/>
    </source>
</evidence>
<dbReference type="AlphaFoldDB" id="A0A1M7K1A5"/>
<dbReference type="OrthoDB" id="884440at2"/>
<evidence type="ECO:0000313" key="3">
    <source>
        <dbReference type="Proteomes" id="UP000184420"/>
    </source>
</evidence>
<protein>
    <recommendedName>
        <fullName evidence="1">DUF2314 domain-containing protein</fullName>
    </recommendedName>
</protein>
<keyword evidence="3" id="KW-1185">Reference proteome</keyword>
<dbReference type="STRING" id="1419482.SAMN05444266_109106"/>
<accession>A0A1M7K1A5</accession>
<organism evidence="2 3">
    <name type="scientific">Chitinophaga jiangningensis</name>
    <dbReference type="NCBI Taxonomy" id="1419482"/>
    <lineage>
        <taxon>Bacteria</taxon>
        <taxon>Pseudomonadati</taxon>
        <taxon>Bacteroidota</taxon>
        <taxon>Chitinophagia</taxon>
        <taxon>Chitinophagales</taxon>
        <taxon>Chitinophagaceae</taxon>
        <taxon>Chitinophaga</taxon>
    </lineage>
</organism>
<proteinExistence type="predicted"/>
<dbReference type="RefSeq" id="WP_073085528.1">
    <property type="nucleotide sequence ID" value="NZ_FRBL01000009.1"/>
</dbReference>
<dbReference type="InterPro" id="IPR018756">
    <property type="entry name" value="DUF2314"/>
</dbReference>
<reference evidence="2 3" key="1">
    <citation type="submission" date="2016-11" db="EMBL/GenBank/DDBJ databases">
        <authorList>
            <person name="Jaros S."/>
            <person name="Januszkiewicz K."/>
            <person name="Wedrychowicz H."/>
        </authorList>
    </citation>
    <scope>NUCLEOTIDE SEQUENCE [LARGE SCALE GENOMIC DNA]</scope>
    <source>
        <strain evidence="2 3">DSM 27406</strain>
    </source>
</reference>
<sequence>MALFPQIKQFIRSYYREGVQLFLSRPVNPIEQPWHEITDGFPTPPLIEENYTDLAYKAMNTIHYFKSALQTPREQQHHFAVRVRIITDKNTAEPWLTSPQIMDGKVTGIIANKTNLRRHRPGKKITLPEEAILDWMMVEDGYLLGGYSIRLGIKNLERWDRRTVYDNLPFQVDDGNDHFKHDLSTPEGALLLLGDAIDERDADKIHYCKDFYREALYLLGTTTHPSVPKPITEDMVQMLEQRLEEVFMKFNLLPETTSFYDAKRAFLYRRECPMNVWEITEIRTYYNPKFKTMHLINVQETKDGWKVLSNMNDVQLYPRPKNDKGPIIDLTGDHIKFYEDYNFPLFLKNRKKD</sequence>
<dbReference type="EMBL" id="FRBL01000009">
    <property type="protein sequence ID" value="SHM58984.1"/>
    <property type="molecule type" value="Genomic_DNA"/>
</dbReference>
<dbReference type="Proteomes" id="UP000184420">
    <property type="component" value="Unassembled WGS sequence"/>
</dbReference>
<gene>
    <name evidence="2" type="ORF">SAMN05444266_109106</name>
</gene>
<dbReference type="Pfam" id="PF10077">
    <property type="entry name" value="DUF2314"/>
    <property type="match status" value="1"/>
</dbReference>
<name>A0A1M7K1A5_9BACT</name>